<feature type="transmembrane region" description="Helical" evidence="6">
    <location>
        <begin position="277"/>
        <end position="295"/>
    </location>
</feature>
<keyword evidence="5 6" id="KW-0472">Membrane</keyword>
<reference evidence="8 10" key="1">
    <citation type="submission" date="2015-11" db="EMBL/GenBank/DDBJ databases">
        <title>Genomic analysis of 38 Legionella species identifies large and diverse effector repertoires.</title>
        <authorList>
            <person name="Burstein D."/>
            <person name="Amaro F."/>
            <person name="Zusman T."/>
            <person name="Lifshitz Z."/>
            <person name="Cohen O."/>
            <person name="Gilbert J.A."/>
            <person name="Pupko T."/>
            <person name="Shuman H.A."/>
            <person name="Segal G."/>
        </authorList>
    </citation>
    <scope>NUCLEOTIDE SEQUENCE [LARGE SCALE GENOMIC DNA]</scope>
    <source>
        <strain evidence="8 10">WO-44C</strain>
    </source>
</reference>
<feature type="transmembrane region" description="Helical" evidence="6">
    <location>
        <begin position="27"/>
        <end position="44"/>
    </location>
</feature>
<dbReference type="Gene3D" id="1.20.1720.10">
    <property type="entry name" value="Multidrug resistance protein D"/>
    <property type="match status" value="1"/>
</dbReference>
<dbReference type="AlphaFoldDB" id="A0A0W0THP8"/>
<feature type="transmembrane region" description="Helical" evidence="6">
    <location>
        <begin position="333"/>
        <end position="355"/>
    </location>
</feature>
<evidence type="ECO:0000259" key="7">
    <source>
        <dbReference type="PROSITE" id="PS50850"/>
    </source>
</evidence>
<evidence type="ECO:0000256" key="4">
    <source>
        <dbReference type="ARBA" id="ARBA00022989"/>
    </source>
</evidence>
<proteinExistence type="predicted"/>
<dbReference type="Proteomes" id="UP000054698">
    <property type="component" value="Unassembled WGS sequence"/>
</dbReference>
<gene>
    <name evidence="8" type="primary">cmr_3</name>
    <name evidence="8" type="ORF">Lfee_2799</name>
    <name evidence="9" type="ORF">NCTC12022_03269</name>
</gene>
<feature type="transmembrane region" description="Helical" evidence="6">
    <location>
        <begin position="307"/>
        <end position="327"/>
    </location>
</feature>
<evidence type="ECO:0000256" key="1">
    <source>
        <dbReference type="ARBA" id="ARBA00004141"/>
    </source>
</evidence>
<evidence type="ECO:0000313" key="8">
    <source>
        <dbReference type="EMBL" id="KTC95135.1"/>
    </source>
</evidence>
<evidence type="ECO:0000256" key="2">
    <source>
        <dbReference type="ARBA" id="ARBA00022448"/>
    </source>
</evidence>
<evidence type="ECO:0000256" key="6">
    <source>
        <dbReference type="SAM" id="Phobius"/>
    </source>
</evidence>
<feature type="transmembrane region" description="Helical" evidence="6">
    <location>
        <begin position="241"/>
        <end position="265"/>
    </location>
</feature>
<dbReference type="InterPro" id="IPR011701">
    <property type="entry name" value="MFS"/>
</dbReference>
<dbReference type="EMBL" id="UASS01000038">
    <property type="protein sequence ID" value="SPX62508.1"/>
    <property type="molecule type" value="Genomic_DNA"/>
</dbReference>
<dbReference type="Pfam" id="PF07690">
    <property type="entry name" value="MFS_1"/>
    <property type="match status" value="1"/>
</dbReference>
<feature type="transmembrane region" description="Helical" evidence="6">
    <location>
        <begin position="185"/>
        <end position="204"/>
    </location>
</feature>
<keyword evidence="4 6" id="KW-1133">Transmembrane helix</keyword>
<dbReference type="PATRIC" id="fig|453.4.peg.3060"/>
<feature type="transmembrane region" description="Helical" evidence="6">
    <location>
        <begin position="64"/>
        <end position="84"/>
    </location>
</feature>
<reference evidence="9 11" key="2">
    <citation type="submission" date="2018-06" db="EMBL/GenBank/DDBJ databases">
        <authorList>
            <consortium name="Pathogen Informatics"/>
            <person name="Doyle S."/>
        </authorList>
    </citation>
    <scope>NUCLEOTIDE SEQUENCE [LARGE SCALE GENOMIC DNA]</scope>
    <source>
        <strain evidence="9 11">NCTC12022</strain>
    </source>
</reference>
<evidence type="ECO:0000313" key="11">
    <source>
        <dbReference type="Proteomes" id="UP000251942"/>
    </source>
</evidence>
<feature type="transmembrane region" description="Helical" evidence="6">
    <location>
        <begin position="123"/>
        <end position="142"/>
    </location>
</feature>
<dbReference type="GO" id="GO:0016020">
    <property type="term" value="C:membrane"/>
    <property type="evidence" value="ECO:0007669"/>
    <property type="project" value="UniProtKB-SubCell"/>
</dbReference>
<dbReference type="InterPro" id="IPR020846">
    <property type="entry name" value="MFS_dom"/>
</dbReference>
<dbReference type="PROSITE" id="PS00216">
    <property type="entry name" value="SUGAR_TRANSPORT_1"/>
    <property type="match status" value="1"/>
</dbReference>
<feature type="transmembrane region" description="Helical" evidence="6">
    <location>
        <begin position="367"/>
        <end position="388"/>
    </location>
</feature>
<name>A0A0W0THP8_9GAMM</name>
<evidence type="ECO:0000313" key="9">
    <source>
        <dbReference type="EMBL" id="SPX62508.1"/>
    </source>
</evidence>
<accession>A0A0W0THP8</accession>
<keyword evidence="3 6" id="KW-0812">Transmembrane</keyword>
<evidence type="ECO:0000256" key="5">
    <source>
        <dbReference type="ARBA" id="ARBA00023136"/>
    </source>
</evidence>
<evidence type="ECO:0000256" key="3">
    <source>
        <dbReference type="ARBA" id="ARBA00022692"/>
    </source>
</evidence>
<dbReference type="PANTHER" id="PTHR42718">
    <property type="entry name" value="MAJOR FACILITATOR SUPERFAMILY MULTIDRUG TRANSPORTER MFSC"/>
    <property type="match status" value="1"/>
</dbReference>
<dbReference type="Proteomes" id="UP000251942">
    <property type="component" value="Unassembled WGS sequence"/>
</dbReference>
<dbReference type="InterPro" id="IPR005829">
    <property type="entry name" value="Sugar_transporter_CS"/>
</dbReference>
<dbReference type="SUPFAM" id="SSF103473">
    <property type="entry name" value="MFS general substrate transporter"/>
    <property type="match status" value="1"/>
</dbReference>
<evidence type="ECO:0000313" key="10">
    <source>
        <dbReference type="Proteomes" id="UP000054698"/>
    </source>
</evidence>
<protein>
    <submittedName>
        <fullName evidence="8">Multidrug efflux system protein</fullName>
    </submittedName>
</protein>
<feature type="domain" description="Major facilitator superfamily (MFS) profile" evidence="7">
    <location>
        <begin position="24"/>
        <end position="426"/>
    </location>
</feature>
<dbReference type="CDD" id="cd17320">
    <property type="entry name" value="MFS_MdfA_MDR_like"/>
    <property type="match status" value="1"/>
</dbReference>
<organism evidence="8 10">
    <name type="scientific">Legionella feeleii</name>
    <dbReference type="NCBI Taxonomy" id="453"/>
    <lineage>
        <taxon>Bacteria</taxon>
        <taxon>Pseudomonadati</taxon>
        <taxon>Pseudomonadota</taxon>
        <taxon>Gammaproteobacteria</taxon>
        <taxon>Legionellales</taxon>
        <taxon>Legionellaceae</taxon>
        <taxon>Legionella</taxon>
    </lineage>
</organism>
<dbReference type="EMBL" id="LNYB01000085">
    <property type="protein sequence ID" value="KTC95135.1"/>
    <property type="molecule type" value="Genomic_DNA"/>
</dbReference>
<feature type="transmembrane region" description="Helical" evidence="6">
    <location>
        <begin position="96"/>
        <end position="117"/>
    </location>
</feature>
<keyword evidence="2" id="KW-0813">Transport</keyword>
<dbReference type="PROSITE" id="PS50850">
    <property type="entry name" value="MFS"/>
    <property type="match status" value="1"/>
</dbReference>
<dbReference type="PANTHER" id="PTHR42718:SF9">
    <property type="entry name" value="MAJOR FACILITATOR SUPERFAMILY MULTIDRUG TRANSPORTER MFSC"/>
    <property type="match status" value="1"/>
</dbReference>
<dbReference type="GO" id="GO:0022857">
    <property type="term" value="F:transmembrane transporter activity"/>
    <property type="evidence" value="ECO:0007669"/>
    <property type="project" value="InterPro"/>
</dbReference>
<dbReference type="InterPro" id="IPR036259">
    <property type="entry name" value="MFS_trans_sf"/>
</dbReference>
<sequence>MYNDYPLLKSCETGMSQPLINISRQQALYFASFLVLYQFLVYIANDMIMPGMIQVTTSFHAPESAIATSLTVYVLGGASLQLFLGPVSDRFGRRPVMLSGAFIFLFFTLLIACSNSMEQFLLARYFQGMGLCFIAVIGYATLQEIFAEMDAIRLIAILANVACLAPLLGPLAGASFILYFDWRGIFALIGVLALLALWGIWRFMPEPVGAIKKDGERIKPAALTLRVVATNYLRLLRNPSFMLGAIANGLLAIPCIAWIALSPIILVTDAQLTVVEYALWQLPVFAAEILGSWYLRKLTHRCSIKHIILLGSTIAICGLLAACLLPFTSNGSFLYFMPGLLIYSFGQGVTTAPLIRRTLFATPISKGTAYALISMVSMCAQALGVEVANKFYSTHNNSHFGLYCAIVGVLYLITLLGVFSFARQQDNEEGLATT</sequence>
<feature type="transmembrane region" description="Helical" evidence="6">
    <location>
        <begin position="154"/>
        <end position="179"/>
    </location>
</feature>
<feature type="transmembrane region" description="Helical" evidence="6">
    <location>
        <begin position="400"/>
        <end position="422"/>
    </location>
</feature>
<dbReference type="STRING" id="453.Lfee_2799"/>
<keyword evidence="10" id="KW-1185">Reference proteome</keyword>
<comment type="subcellular location">
    <subcellularLocation>
        <location evidence="1">Membrane</location>
        <topology evidence="1">Multi-pass membrane protein</topology>
    </subcellularLocation>
</comment>